<dbReference type="Gene3D" id="1.20.1280.50">
    <property type="match status" value="1"/>
</dbReference>
<keyword evidence="4" id="KW-1185">Reference proteome</keyword>
<feature type="domain" description="F-box" evidence="1">
    <location>
        <begin position="16"/>
        <end position="50"/>
    </location>
</feature>
<dbReference type="PANTHER" id="PTHR35546:SF120">
    <property type="entry name" value="F-BOX DOMAIN-CONTAINING PROTEIN"/>
    <property type="match status" value="1"/>
</dbReference>
<gene>
    <name evidence="3" type="ORF">U9M48_010215</name>
</gene>
<dbReference type="Pfam" id="PF24750">
    <property type="entry name" value="b-prop_At3g26010-like"/>
    <property type="match status" value="1"/>
</dbReference>
<dbReference type="InterPro" id="IPR056592">
    <property type="entry name" value="Beta-prop_At3g26010-like"/>
</dbReference>
<dbReference type="InterPro" id="IPR055290">
    <property type="entry name" value="At3g26010-like"/>
</dbReference>
<feature type="domain" description="F-box protein At3g26010-like beta-propeller" evidence="2">
    <location>
        <begin position="114"/>
        <end position="312"/>
    </location>
</feature>
<dbReference type="AlphaFoldDB" id="A0AAQ3WG04"/>
<reference evidence="3 4" key="1">
    <citation type="submission" date="2024-02" db="EMBL/GenBank/DDBJ databases">
        <title>High-quality chromosome-scale genome assembly of Pensacola bahiagrass (Paspalum notatum Flugge var. saurae).</title>
        <authorList>
            <person name="Vega J.M."/>
            <person name="Podio M."/>
            <person name="Orjuela J."/>
            <person name="Siena L.A."/>
            <person name="Pessino S.C."/>
            <person name="Combes M.C."/>
            <person name="Mariac C."/>
            <person name="Albertini E."/>
            <person name="Pupilli F."/>
            <person name="Ortiz J.P.A."/>
            <person name="Leblanc O."/>
        </authorList>
    </citation>
    <scope>NUCLEOTIDE SEQUENCE [LARGE SCALE GENOMIC DNA]</scope>
    <source>
        <strain evidence="3">R1</strain>
        <tissue evidence="3">Leaf</tissue>
    </source>
</reference>
<proteinExistence type="predicted"/>
<sequence length="434" mass="48718">MDMDCPKGSASAAVGFPNDPLLEIVSRVPFRSMCRFKCVAKAWHDLIVDPLHRRKLPQTLEGLFHEVHRRRDESAEHNTGRKRRHGCVGYFDLSGTSVPIVEPFFTFLPKLAAPEDIRLLDTCHGLLLLDRCYNSDTPSYVVCNPATEQWVAVPESDQAPPPENGTSAYLMSNPDVSGHFDLIQFEVDVLLTGVTCVHTYSSKTGAWTHSESDWSVEEKQAPCEGWRYQSGSLLVPERKSTVINGMLYLICDAGGDGPVLDGDHLIAVDAQGKTRELITLPFQMQREKFNTVSDFVGQSQGLLHYVNHAEPEEYTDYDYPSEQSAKVHTEDADDVDSELSIWVLKGDGTQEWDLKHSVSFLHLFGEKSCQAGVDYNVVAIHPDRDMVFFLWHDQLISYDMCSKEVLVLHTISDTYGFASYVPCFSESPALTNKF</sequence>
<dbReference type="PANTHER" id="PTHR35546">
    <property type="entry name" value="F-BOX PROTEIN INTERACTION DOMAIN PROTEIN-RELATED"/>
    <property type="match status" value="1"/>
</dbReference>
<dbReference type="InterPro" id="IPR001810">
    <property type="entry name" value="F-box_dom"/>
</dbReference>
<evidence type="ECO:0000313" key="3">
    <source>
        <dbReference type="EMBL" id="WVZ60162.1"/>
    </source>
</evidence>
<evidence type="ECO:0008006" key="5">
    <source>
        <dbReference type="Google" id="ProtNLM"/>
    </source>
</evidence>
<dbReference type="Proteomes" id="UP001341281">
    <property type="component" value="Chromosome 02"/>
</dbReference>
<dbReference type="EMBL" id="CP144746">
    <property type="protein sequence ID" value="WVZ60162.1"/>
    <property type="molecule type" value="Genomic_DNA"/>
</dbReference>
<dbReference type="InterPro" id="IPR036047">
    <property type="entry name" value="F-box-like_dom_sf"/>
</dbReference>
<evidence type="ECO:0000313" key="4">
    <source>
        <dbReference type="Proteomes" id="UP001341281"/>
    </source>
</evidence>
<evidence type="ECO:0000259" key="2">
    <source>
        <dbReference type="Pfam" id="PF24750"/>
    </source>
</evidence>
<organism evidence="3 4">
    <name type="scientific">Paspalum notatum var. saurae</name>
    <dbReference type="NCBI Taxonomy" id="547442"/>
    <lineage>
        <taxon>Eukaryota</taxon>
        <taxon>Viridiplantae</taxon>
        <taxon>Streptophyta</taxon>
        <taxon>Embryophyta</taxon>
        <taxon>Tracheophyta</taxon>
        <taxon>Spermatophyta</taxon>
        <taxon>Magnoliopsida</taxon>
        <taxon>Liliopsida</taxon>
        <taxon>Poales</taxon>
        <taxon>Poaceae</taxon>
        <taxon>PACMAD clade</taxon>
        <taxon>Panicoideae</taxon>
        <taxon>Andropogonodae</taxon>
        <taxon>Paspaleae</taxon>
        <taxon>Paspalinae</taxon>
        <taxon>Paspalum</taxon>
    </lineage>
</organism>
<accession>A0AAQ3WG04</accession>
<dbReference type="SUPFAM" id="SSF81383">
    <property type="entry name" value="F-box domain"/>
    <property type="match status" value="1"/>
</dbReference>
<evidence type="ECO:0000259" key="1">
    <source>
        <dbReference type="Pfam" id="PF00646"/>
    </source>
</evidence>
<dbReference type="Pfam" id="PF00646">
    <property type="entry name" value="F-box"/>
    <property type="match status" value="1"/>
</dbReference>
<name>A0AAQ3WG04_PASNO</name>
<protein>
    <recommendedName>
        <fullName evidence="5">F-box domain-containing protein</fullName>
    </recommendedName>
</protein>